<dbReference type="InterPro" id="IPR036188">
    <property type="entry name" value="FAD/NAD-bd_sf"/>
</dbReference>
<protein>
    <submittedName>
        <fullName evidence="5">Alcohol oxidase-like protein</fullName>
    </submittedName>
</protein>
<dbReference type="Gene3D" id="3.30.560.10">
    <property type="entry name" value="Glucose Oxidase, domain 3"/>
    <property type="match status" value="1"/>
</dbReference>
<dbReference type="SUPFAM" id="SSF51905">
    <property type="entry name" value="FAD/NAD(P)-binding domain"/>
    <property type="match status" value="1"/>
</dbReference>
<keyword evidence="3" id="KW-0274">FAD</keyword>
<evidence type="ECO:0000256" key="3">
    <source>
        <dbReference type="PIRSR" id="PIRSR000137-2"/>
    </source>
</evidence>
<proteinExistence type="inferred from homology"/>
<comment type="cofactor">
    <cofactor evidence="1 3">
        <name>FAD</name>
        <dbReference type="ChEBI" id="CHEBI:57692"/>
    </cofactor>
</comment>
<feature type="domain" description="Glucose-methanol-choline oxidoreductase N-terminal" evidence="4">
    <location>
        <begin position="273"/>
        <end position="287"/>
    </location>
</feature>
<dbReference type="Proteomes" id="UP000292957">
    <property type="component" value="Unassembled WGS sequence"/>
</dbReference>
<dbReference type="SUPFAM" id="SSF54373">
    <property type="entry name" value="FAD-linked reductases, C-terminal domain"/>
    <property type="match status" value="1"/>
</dbReference>
<evidence type="ECO:0000259" key="4">
    <source>
        <dbReference type="PROSITE" id="PS00624"/>
    </source>
</evidence>
<dbReference type="GO" id="GO:0016614">
    <property type="term" value="F:oxidoreductase activity, acting on CH-OH group of donors"/>
    <property type="evidence" value="ECO:0007669"/>
    <property type="project" value="InterPro"/>
</dbReference>
<organism evidence="5">
    <name type="scientific">Dichomitus squalens</name>
    <dbReference type="NCBI Taxonomy" id="114155"/>
    <lineage>
        <taxon>Eukaryota</taxon>
        <taxon>Fungi</taxon>
        <taxon>Dikarya</taxon>
        <taxon>Basidiomycota</taxon>
        <taxon>Agaricomycotina</taxon>
        <taxon>Agaricomycetes</taxon>
        <taxon>Polyporales</taxon>
        <taxon>Polyporaceae</taxon>
        <taxon>Dichomitus</taxon>
    </lineage>
</organism>
<dbReference type="PROSITE" id="PS00624">
    <property type="entry name" value="GMC_OXRED_2"/>
    <property type="match status" value="1"/>
</dbReference>
<dbReference type="PIRSF" id="PIRSF000137">
    <property type="entry name" value="Alcohol_oxidase"/>
    <property type="match status" value="1"/>
</dbReference>
<keyword evidence="3" id="KW-0285">Flavoprotein</keyword>
<dbReference type="InterPro" id="IPR012132">
    <property type="entry name" value="GMC_OxRdtase"/>
</dbReference>
<feature type="binding site" evidence="3">
    <location>
        <begin position="533"/>
        <end position="534"/>
    </location>
    <ligand>
        <name>FAD</name>
        <dbReference type="ChEBI" id="CHEBI:57692"/>
    </ligand>
</feature>
<accession>A0A4Q9MVB3</accession>
<evidence type="ECO:0000313" key="5">
    <source>
        <dbReference type="EMBL" id="TBU31327.1"/>
    </source>
</evidence>
<dbReference type="PANTHER" id="PTHR11552">
    <property type="entry name" value="GLUCOSE-METHANOL-CHOLINE GMC OXIDOREDUCTASE"/>
    <property type="match status" value="1"/>
</dbReference>
<sequence length="611" mass="66282">MSHNTFDIIIAGGGTSGLIIASRLANADPSLSILVVEAGAPTRDDPQHIQPARYLHHLRPDSTTVKFHVGRESAALGGRAPVVPCGQCLGGGSSVNFAMYTRAAASDYDDWATVYGNPGWSSTELLPLLRKCETYEVAPGNPTHGYSGPLKVSYGGALMDIGKEFLEVAAGYDKARGLTDDVNGLFETNKYGVSSAPWIDSKTGARSDIPHQYIYHRDFPNLHILTGCHVKRVIVEDGRATGIEYSPNKRHHSDAGQGVLSAMARRQVVLSAGTFGSPAILERSGIGSQSVLGKVGIKQIVDLPGVGENYQDHQVIFAPYIIAKDKDTLDGIASSSEAELQKWDAQWKKQGDGLMAHNGLDAGGKLRPSKDDLDVLGEVFRKRWLEYYVPAPDKPVMWFGLLALYLGDLSKVPVDRAYSVGWYLQHPASIGRLHITSRDNLEAPLDFHPGYLDRPEDMAVHKWGYKMSREFARRMPSYRGEVPGAHPAFSDTSAVAPRLHDGPVPNATSSLVYTEEDEKALEDWIRKTVATAWHSLGTCAMKSREKGGVVDSRLNVYDVDGLKIADMSICPGNVAANTYSTAIMIGEKAAVLIGQELGIHIDDGLTPVARL</sequence>
<evidence type="ECO:0000256" key="2">
    <source>
        <dbReference type="ARBA" id="ARBA00010790"/>
    </source>
</evidence>
<dbReference type="GO" id="GO:0050660">
    <property type="term" value="F:flavin adenine dinucleotide binding"/>
    <property type="evidence" value="ECO:0007669"/>
    <property type="project" value="InterPro"/>
</dbReference>
<dbReference type="Pfam" id="PF05199">
    <property type="entry name" value="GMC_oxred_C"/>
    <property type="match status" value="1"/>
</dbReference>
<feature type="binding site" evidence="3">
    <location>
        <position position="230"/>
    </location>
    <ligand>
        <name>FAD</name>
        <dbReference type="ChEBI" id="CHEBI:57692"/>
    </ligand>
</feature>
<dbReference type="InterPro" id="IPR000172">
    <property type="entry name" value="GMC_OxRdtase_N"/>
</dbReference>
<reference evidence="5" key="1">
    <citation type="submission" date="2019-01" db="EMBL/GenBank/DDBJ databases">
        <title>Draft genome sequences of three monokaryotic isolates of the white-rot basidiomycete fungus Dichomitus squalens.</title>
        <authorList>
            <consortium name="DOE Joint Genome Institute"/>
            <person name="Lopez S.C."/>
            <person name="Andreopoulos B."/>
            <person name="Pangilinan J."/>
            <person name="Lipzen A."/>
            <person name="Riley R."/>
            <person name="Ahrendt S."/>
            <person name="Ng V."/>
            <person name="Barry K."/>
            <person name="Daum C."/>
            <person name="Grigoriev I.V."/>
            <person name="Hilden K.S."/>
            <person name="Makela M.R."/>
            <person name="de Vries R.P."/>
        </authorList>
    </citation>
    <scope>NUCLEOTIDE SEQUENCE [LARGE SCALE GENOMIC DNA]</scope>
    <source>
        <strain evidence="5">OM18370.1</strain>
    </source>
</reference>
<comment type="similarity">
    <text evidence="2">Belongs to the GMC oxidoreductase family.</text>
</comment>
<dbReference type="PANTHER" id="PTHR11552:SF78">
    <property type="entry name" value="GLUCOSE-METHANOL-CHOLINE OXIDOREDUCTASE N-TERMINAL DOMAIN-CONTAINING PROTEIN"/>
    <property type="match status" value="1"/>
</dbReference>
<dbReference type="EMBL" id="ML143400">
    <property type="protein sequence ID" value="TBU31327.1"/>
    <property type="molecule type" value="Genomic_DNA"/>
</dbReference>
<dbReference type="OrthoDB" id="269227at2759"/>
<dbReference type="Gene3D" id="3.50.50.60">
    <property type="entry name" value="FAD/NAD(P)-binding domain"/>
    <property type="match status" value="1"/>
</dbReference>
<dbReference type="AlphaFoldDB" id="A0A4Q9MVB3"/>
<evidence type="ECO:0000256" key="1">
    <source>
        <dbReference type="ARBA" id="ARBA00001974"/>
    </source>
</evidence>
<feature type="binding site" evidence="3">
    <location>
        <begin position="15"/>
        <end position="16"/>
    </location>
    <ligand>
        <name>FAD</name>
        <dbReference type="ChEBI" id="CHEBI:57692"/>
    </ligand>
</feature>
<dbReference type="Pfam" id="PF00732">
    <property type="entry name" value="GMC_oxred_N"/>
    <property type="match status" value="1"/>
</dbReference>
<gene>
    <name evidence="5" type="ORF">BD311DRAFT_657236</name>
</gene>
<name>A0A4Q9MVB3_9APHY</name>
<dbReference type="InterPro" id="IPR007867">
    <property type="entry name" value="GMC_OxRtase_C"/>
</dbReference>